<dbReference type="STRING" id="684364.F4NS24"/>
<evidence type="ECO:0000256" key="1">
    <source>
        <dbReference type="ARBA" id="ARBA00009795"/>
    </source>
</evidence>
<dbReference type="OrthoDB" id="5563016at2759"/>
<feature type="repeat" description="RPEL" evidence="4">
    <location>
        <begin position="66"/>
        <end position="91"/>
    </location>
</feature>
<reference evidence="6 7" key="1">
    <citation type="submission" date="2009-12" db="EMBL/GenBank/DDBJ databases">
        <title>The draft genome of Batrachochytrium dendrobatidis.</title>
        <authorList>
            <consortium name="US DOE Joint Genome Institute (JGI-PGF)"/>
            <person name="Kuo A."/>
            <person name="Salamov A."/>
            <person name="Schmutz J."/>
            <person name="Lucas S."/>
            <person name="Pitluck S."/>
            <person name="Rosenblum E."/>
            <person name="Stajich J."/>
            <person name="Eisen M."/>
            <person name="Grigoriev I.V."/>
        </authorList>
    </citation>
    <scope>NUCLEOTIDE SEQUENCE [LARGE SCALE GENOMIC DNA]</scope>
    <source>
        <strain evidence="7">JAM81 / FGSC 10211</strain>
    </source>
</reference>
<dbReference type="OMA" id="YTISHLM"/>
<evidence type="ECO:0000256" key="3">
    <source>
        <dbReference type="ARBA" id="ARBA00023203"/>
    </source>
</evidence>
<sequence>MSAEVKSDSRGLSKIVNDFGKRFASRSTPAELVQKNILKEDETHPAIVSSSILQTKLSLEEEKRKDQLNRRLSIRPTKVDLKLRNILRVDSSQDKNDDSNEDAQTDCDAGVSQTQQSFEVRSDQLKSILKKRPEKAQLEELNILKVGYVVDPSLITAQEKLKRAQLENVLESRLRERPNIEELQEAKIILFSETVEVLPTFRKSEYNRKPDAGATFKNLTPQMKVQIREELNTFKKTEMPVHEESLKNTCFH</sequence>
<evidence type="ECO:0000256" key="4">
    <source>
        <dbReference type="PROSITE-ProRule" id="PRU00401"/>
    </source>
</evidence>
<dbReference type="SMART" id="SM00707">
    <property type="entry name" value="RPEL"/>
    <property type="match status" value="4"/>
</dbReference>
<dbReference type="PANTHER" id="PTHR12751">
    <property type="entry name" value="PHOSPHATASE AND ACTIN REGULATOR PHACTR"/>
    <property type="match status" value="1"/>
</dbReference>
<keyword evidence="7" id="KW-1185">Reference proteome</keyword>
<dbReference type="RefSeq" id="XP_006675451.1">
    <property type="nucleotide sequence ID" value="XM_006675388.1"/>
</dbReference>
<gene>
    <name evidence="6" type="ORF">BATDEDRAFT_22040</name>
</gene>
<evidence type="ECO:0000256" key="2">
    <source>
        <dbReference type="ARBA" id="ARBA00022737"/>
    </source>
</evidence>
<accession>F4NS24</accession>
<dbReference type="AlphaFoldDB" id="F4NS24"/>
<evidence type="ECO:0008006" key="8">
    <source>
        <dbReference type="Google" id="ProtNLM"/>
    </source>
</evidence>
<dbReference type="PANTHER" id="PTHR12751:SF18">
    <property type="entry name" value="PHOSPHATASE AND ACTIN REGULATOR 1"/>
    <property type="match status" value="1"/>
</dbReference>
<evidence type="ECO:0000313" key="7">
    <source>
        <dbReference type="Proteomes" id="UP000007241"/>
    </source>
</evidence>
<feature type="region of interest" description="Disordered" evidence="5">
    <location>
        <begin position="92"/>
        <end position="115"/>
    </location>
</feature>
<dbReference type="InParanoid" id="F4NS24"/>
<dbReference type="Proteomes" id="UP000007241">
    <property type="component" value="Unassembled WGS sequence"/>
</dbReference>
<dbReference type="EMBL" id="GL882879">
    <property type="protein sequence ID" value="EGF84208.1"/>
    <property type="molecule type" value="Genomic_DNA"/>
</dbReference>
<comment type="similarity">
    <text evidence="1">Belongs to the phosphatase and actin regulator family.</text>
</comment>
<organism evidence="6 7">
    <name type="scientific">Batrachochytrium dendrobatidis (strain JAM81 / FGSC 10211)</name>
    <name type="common">Frog chytrid fungus</name>
    <dbReference type="NCBI Taxonomy" id="684364"/>
    <lineage>
        <taxon>Eukaryota</taxon>
        <taxon>Fungi</taxon>
        <taxon>Fungi incertae sedis</taxon>
        <taxon>Chytridiomycota</taxon>
        <taxon>Chytridiomycota incertae sedis</taxon>
        <taxon>Chytridiomycetes</taxon>
        <taxon>Rhizophydiales</taxon>
        <taxon>Rhizophydiales incertae sedis</taxon>
        <taxon>Batrachochytrium</taxon>
    </lineage>
</organism>
<dbReference type="InterPro" id="IPR004018">
    <property type="entry name" value="RPEL_repeat"/>
</dbReference>
<proteinExistence type="inferred from homology"/>
<dbReference type="PROSITE" id="PS51073">
    <property type="entry name" value="RPEL"/>
    <property type="match status" value="1"/>
</dbReference>
<protein>
    <recommendedName>
        <fullName evidence="8">RPEL repeat protein</fullName>
    </recommendedName>
</protein>
<name>F4NS24_BATDJ</name>
<keyword evidence="3" id="KW-0009">Actin-binding</keyword>
<dbReference type="GeneID" id="18237822"/>
<dbReference type="GO" id="GO:0003779">
    <property type="term" value="F:actin binding"/>
    <property type="evidence" value="ECO:0007669"/>
    <property type="project" value="UniProtKB-KW"/>
</dbReference>
<dbReference type="HOGENOM" id="CLU_1161706_0_0_1"/>
<keyword evidence="2" id="KW-0677">Repeat</keyword>
<dbReference type="Gene3D" id="6.10.140.2040">
    <property type="match status" value="2"/>
</dbReference>
<evidence type="ECO:0000313" key="6">
    <source>
        <dbReference type="EMBL" id="EGF84208.1"/>
    </source>
</evidence>
<evidence type="ECO:0000256" key="5">
    <source>
        <dbReference type="SAM" id="MobiDB-lite"/>
    </source>
</evidence>